<dbReference type="GeneID" id="66860376"/>
<reference evidence="1" key="3">
    <citation type="journal article" date="2021" name="bioRxiv">
        <title>Bilateral symmetry of linear streptomycete chromosomes.</title>
        <authorList>
            <person name="Algora-Gallardo L."/>
            <person name="Schniete J.K."/>
            <person name="Mark D.R."/>
            <person name="Hunter I.S."/>
            <person name="Herron P.R."/>
        </authorList>
    </citation>
    <scope>NUCLEOTIDE SEQUENCE</scope>
    <source>
        <strain evidence="1">ATCC 10970</strain>
    </source>
</reference>
<dbReference type="Proteomes" id="UP000011074">
    <property type="component" value="Chromosome"/>
</dbReference>
<dbReference type="EMBL" id="CP048261">
    <property type="protein sequence ID" value="QST85538.1"/>
    <property type="molecule type" value="Genomic_DNA"/>
</dbReference>
<reference evidence="1" key="1">
    <citation type="submission" date="2012-12" db="EMBL/GenBank/DDBJ databases">
        <authorList>
            <person name="Pethick F.E."/>
            <person name="MacFadyen A.C."/>
            <person name="Tang Z."/>
            <person name="Sangal V."/>
            <person name="Tze-Tze L."/>
            <person name="Chu J."/>
            <person name="Guo M."/>
            <person name="Kirby R."/>
            <person name="Hoskisson P.A."/>
            <person name="Herron P.R."/>
            <person name="Hunter I.S."/>
        </authorList>
    </citation>
    <scope>NUCLEOTIDE SEQUENCE</scope>
    <source>
        <strain evidence="1">ATCC 10970</strain>
    </source>
</reference>
<organism evidence="1 2">
    <name type="scientific">Streptomyces rimosus subsp. rimosus (strain ATCC 10970 / DSM 40260 / JCM 4667 / NRRL 2234)</name>
    <dbReference type="NCBI Taxonomy" id="1265868"/>
    <lineage>
        <taxon>Bacteria</taxon>
        <taxon>Bacillati</taxon>
        <taxon>Actinomycetota</taxon>
        <taxon>Actinomycetes</taxon>
        <taxon>Kitasatosporales</taxon>
        <taxon>Streptomycetaceae</taxon>
        <taxon>Streptomyces</taxon>
    </lineage>
</organism>
<protein>
    <submittedName>
        <fullName evidence="1">Uncharacterized protein</fullName>
    </submittedName>
</protein>
<accession>A0A8A1V0I2</accession>
<dbReference type="AlphaFoldDB" id="A0A8A1V0I2"/>
<evidence type="ECO:0000313" key="2">
    <source>
        <dbReference type="Proteomes" id="UP000011074"/>
    </source>
</evidence>
<gene>
    <name evidence="1" type="ORF">SRIM_040350</name>
</gene>
<dbReference type="Gene3D" id="3.30.450.180">
    <property type="match status" value="1"/>
</dbReference>
<dbReference type="RefSeq" id="WP_129820796.1">
    <property type="nucleotide sequence ID" value="NZ_CP048261.1"/>
</dbReference>
<name>A0A8A1V0I2_STRR1</name>
<evidence type="ECO:0000313" key="1">
    <source>
        <dbReference type="EMBL" id="QST85538.1"/>
    </source>
</evidence>
<sequence>MDSIKHPSVLYGIGWRVVYCNKAYRELFSPGPRIPVFPGAMPLENGVLYMLRHPNSARLLGAGSMEAYERHWRTLALAHFAAVYQGNRDHPELQHILREIEKSPSLYSS</sequence>
<reference evidence="1" key="2">
    <citation type="submission" date="2020-01" db="EMBL/GenBank/DDBJ databases">
        <authorList>
            <person name="Algora L."/>
            <person name="Schniete J.K."/>
            <person name="MacFadyen A."/>
            <person name="Hoskisson P.A."/>
            <person name="Hunter I.S."/>
            <person name="Herron P.R."/>
        </authorList>
    </citation>
    <scope>NUCLEOTIDE SEQUENCE</scope>
    <source>
        <strain evidence="1">ATCC 10970</strain>
    </source>
</reference>
<proteinExistence type="predicted"/>